<protein>
    <submittedName>
        <fullName evidence="3">Uncharacterized protein</fullName>
    </submittedName>
</protein>
<feature type="region of interest" description="Disordered" evidence="2">
    <location>
        <begin position="186"/>
        <end position="211"/>
    </location>
</feature>
<dbReference type="Proteomes" id="UP000593576">
    <property type="component" value="Unassembled WGS sequence"/>
</dbReference>
<dbReference type="OrthoDB" id="996639at2759"/>
<dbReference type="AlphaFoldDB" id="A0A7J9KXG3"/>
<evidence type="ECO:0000256" key="2">
    <source>
        <dbReference type="SAM" id="MobiDB-lite"/>
    </source>
</evidence>
<comment type="caution">
    <text evidence="3">The sequence shown here is derived from an EMBL/GenBank/DDBJ whole genome shotgun (WGS) entry which is preliminary data.</text>
</comment>
<evidence type="ECO:0000256" key="1">
    <source>
        <dbReference type="SAM" id="Coils"/>
    </source>
</evidence>
<keyword evidence="4" id="KW-1185">Reference proteome</keyword>
<proteinExistence type="predicted"/>
<evidence type="ECO:0000313" key="4">
    <source>
        <dbReference type="Proteomes" id="UP000593576"/>
    </source>
</evidence>
<dbReference type="EMBL" id="JABFAF010000003">
    <property type="protein sequence ID" value="MBA0851117.1"/>
    <property type="molecule type" value="Genomic_DNA"/>
</dbReference>
<reference evidence="3 4" key="1">
    <citation type="journal article" date="2019" name="Genome Biol. Evol.">
        <title>Insights into the evolution of the New World diploid cottons (Gossypium, subgenus Houzingenia) based on genome sequencing.</title>
        <authorList>
            <person name="Grover C.E."/>
            <person name="Arick M.A. 2nd"/>
            <person name="Thrash A."/>
            <person name="Conover J.L."/>
            <person name="Sanders W.S."/>
            <person name="Peterson D.G."/>
            <person name="Frelichowski J.E."/>
            <person name="Scheffler J.A."/>
            <person name="Scheffler B.E."/>
            <person name="Wendel J.F."/>
        </authorList>
    </citation>
    <scope>NUCLEOTIDE SEQUENCE [LARGE SCALE GENOMIC DNA]</scope>
    <source>
        <strain evidence="3">1</strain>
        <tissue evidence="3">Leaf</tissue>
    </source>
</reference>
<sequence>MSAIEERVGKLEKSMEDAKESDNALGESIKDLREQSKNFVTACLTSQRDSVQELLDSQRKRLTKRNDALDAMMMTLKEETMVTTKALNTRIEELEGELALCREALGKGMPSAALSNEDVPKPKEFVKIRSACDVDNFLWRIENYFRAKGIVDDAVKSVVKLGLGKDKLGSSKFEERSVCEKNYKEVVDGNSNDDSSGNEKPRVGKKKPKRKKDKLKYFLCNGPHLLKKYPKKSTLKEKPVGKALVLGSSTRGVEAKEAENEKSVECFLCYGPHRLRKCPTEANRVKNKKKRVKCFLYRGPHELQNCPKQAGVKGKTTSELGESSERLLPNEKVGLSSNLEGKVAIKTVKLGPMRLKLSKASELIKSSTRLSPMGEVGGALDFKKKEVMHVRQLNKVNAKVHSKHFDSVLHSNLLTWQERKGPFEVFEQRHRETVGKTKPSVVNQEDSV</sequence>
<organism evidence="3 4">
    <name type="scientific">Gossypium schwendimanii</name>
    <name type="common">Cotton</name>
    <dbReference type="NCBI Taxonomy" id="34291"/>
    <lineage>
        <taxon>Eukaryota</taxon>
        <taxon>Viridiplantae</taxon>
        <taxon>Streptophyta</taxon>
        <taxon>Embryophyta</taxon>
        <taxon>Tracheophyta</taxon>
        <taxon>Spermatophyta</taxon>
        <taxon>Magnoliopsida</taxon>
        <taxon>eudicotyledons</taxon>
        <taxon>Gunneridae</taxon>
        <taxon>Pentapetalae</taxon>
        <taxon>rosids</taxon>
        <taxon>malvids</taxon>
        <taxon>Malvales</taxon>
        <taxon>Malvaceae</taxon>
        <taxon>Malvoideae</taxon>
        <taxon>Gossypium</taxon>
    </lineage>
</organism>
<gene>
    <name evidence="3" type="ORF">Goshw_013592</name>
</gene>
<name>A0A7J9KXG3_GOSSC</name>
<accession>A0A7J9KXG3</accession>
<feature type="coiled-coil region" evidence="1">
    <location>
        <begin position="59"/>
        <end position="104"/>
    </location>
</feature>
<evidence type="ECO:0000313" key="3">
    <source>
        <dbReference type="EMBL" id="MBA0851117.1"/>
    </source>
</evidence>
<feature type="region of interest" description="Disordered" evidence="2">
    <location>
        <begin position="1"/>
        <end position="26"/>
    </location>
</feature>
<keyword evidence="1" id="KW-0175">Coiled coil</keyword>